<dbReference type="Proteomes" id="UP000253562">
    <property type="component" value="Unassembled WGS sequence"/>
</dbReference>
<dbReference type="RefSeq" id="WP_114372288.1">
    <property type="nucleotide sequence ID" value="NZ_QPEX01000045.1"/>
</dbReference>
<name>A0A368KKG7_9BACT</name>
<feature type="signal peptide" evidence="1">
    <location>
        <begin position="1"/>
        <end position="24"/>
    </location>
</feature>
<evidence type="ECO:0000256" key="1">
    <source>
        <dbReference type="SAM" id="SignalP"/>
    </source>
</evidence>
<dbReference type="EMBL" id="QPEX01000045">
    <property type="protein sequence ID" value="RCS41266.1"/>
    <property type="molecule type" value="Genomic_DNA"/>
</dbReference>
<accession>A0A368KKG7</accession>
<organism evidence="2 3">
    <name type="scientific">Bremerella cremea</name>
    <dbReference type="NCBI Taxonomy" id="1031537"/>
    <lineage>
        <taxon>Bacteria</taxon>
        <taxon>Pseudomonadati</taxon>
        <taxon>Planctomycetota</taxon>
        <taxon>Planctomycetia</taxon>
        <taxon>Pirellulales</taxon>
        <taxon>Pirellulaceae</taxon>
        <taxon>Bremerella</taxon>
    </lineage>
</organism>
<evidence type="ECO:0008006" key="4">
    <source>
        <dbReference type="Google" id="ProtNLM"/>
    </source>
</evidence>
<keyword evidence="1" id="KW-0732">Signal</keyword>
<evidence type="ECO:0000313" key="2">
    <source>
        <dbReference type="EMBL" id="RCS41266.1"/>
    </source>
</evidence>
<dbReference type="PROSITE" id="PS51257">
    <property type="entry name" value="PROKAR_LIPOPROTEIN"/>
    <property type="match status" value="1"/>
</dbReference>
<evidence type="ECO:0000313" key="3">
    <source>
        <dbReference type="Proteomes" id="UP000253562"/>
    </source>
</evidence>
<protein>
    <recommendedName>
        <fullName evidence="4">Lipocalin-like domain-containing protein</fullName>
    </recommendedName>
</protein>
<dbReference type="OrthoDB" id="285547at2"/>
<reference evidence="2 3" key="1">
    <citation type="submission" date="2018-07" db="EMBL/GenBank/DDBJ databases">
        <title>Comparative genomes isolates from brazilian mangrove.</title>
        <authorList>
            <person name="De Araujo J.E."/>
            <person name="Taketani R.G."/>
            <person name="Silva M.C.P."/>
            <person name="Lourenco M.V."/>
            <person name="Oliveira V.M."/>
            <person name="Andreote F.D."/>
        </authorList>
    </citation>
    <scope>NUCLEOTIDE SEQUENCE [LARGE SCALE GENOMIC DNA]</scope>
    <source>
        <strain evidence="2 3">HEX PRIS-MGV</strain>
    </source>
</reference>
<comment type="caution">
    <text evidence="2">The sequence shown here is derived from an EMBL/GenBank/DDBJ whole genome shotgun (WGS) entry which is preliminary data.</text>
</comment>
<sequence>MNVKLSIACATACLVVLAGCSSSADPLQGKWQGTVEVSGKLSLDDLMALSTEKADEADGPPRTEVAVLTLEFLGANQLRLKTEPMPSKSPFGPDEQTASYEVVEALPGEYRLMLDVKGKPYTLQFRFSDQENMTLTQEAGSPHLLPISMTRMDSA</sequence>
<dbReference type="AlphaFoldDB" id="A0A368KKG7"/>
<gene>
    <name evidence="2" type="ORF">DTL42_22120</name>
</gene>
<proteinExistence type="predicted"/>
<feature type="chain" id="PRO_5016826388" description="Lipocalin-like domain-containing protein" evidence="1">
    <location>
        <begin position="25"/>
        <end position="155"/>
    </location>
</feature>